<organism evidence="7 8">
    <name type="scientific">Glycine soja</name>
    <name type="common">Wild soybean</name>
    <dbReference type="NCBI Taxonomy" id="3848"/>
    <lineage>
        <taxon>Eukaryota</taxon>
        <taxon>Viridiplantae</taxon>
        <taxon>Streptophyta</taxon>
        <taxon>Embryophyta</taxon>
        <taxon>Tracheophyta</taxon>
        <taxon>Spermatophyta</taxon>
        <taxon>Magnoliopsida</taxon>
        <taxon>eudicotyledons</taxon>
        <taxon>Gunneridae</taxon>
        <taxon>Pentapetalae</taxon>
        <taxon>rosids</taxon>
        <taxon>fabids</taxon>
        <taxon>Fabales</taxon>
        <taxon>Fabaceae</taxon>
        <taxon>Papilionoideae</taxon>
        <taxon>50 kb inversion clade</taxon>
        <taxon>NPAAA clade</taxon>
        <taxon>indigoferoid/millettioid clade</taxon>
        <taxon>Phaseoleae</taxon>
        <taxon>Glycine</taxon>
        <taxon>Glycine subgen. Soja</taxon>
    </lineage>
</organism>
<dbReference type="InterPro" id="IPR003613">
    <property type="entry name" value="Ubox_domain"/>
</dbReference>
<dbReference type="PANTHER" id="PTHR23315:SF252">
    <property type="entry name" value="RING-TYPE E3 UBIQUITIN TRANSFERASE"/>
    <property type="match status" value="1"/>
</dbReference>
<evidence type="ECO:0000313" key="8">
    <source>
        <dbReference type="Proteomes" id="UP000289340"/>
    </source>
</evidence>
<dbReference type="GO" id="GO:0061630">
    <property type="term" value="F:ubiquitin protein ligase activity"/>
    <property type="evidence" value="ECO:0007669"/>
    <property type="project" value="UniProtKB-EC"/>
</dbReference>
<dbReference type="EC" id="2.3.2.27" evidence="3"/>
<keyword evidence="4" id="KW-0808">Transferase</keyword>
<dbReference type="UniPathway" id="UPA00143"/>
<accession>A0A445JPX4</accession>
<dbReference type="InterPro" id="IPR016024">
    <property type="entry name" value="ARM-type_fold"/>
</dbReference>
<reference evidence="7 8" key="1">
    <citation type="submission" date="2018-09" db="EMBL/GenBank/DDBJ databases">
        <title>A high-quality reference genome of wild soybean provides a powerful tool to mine soybean genomes.</title>
        <authorList>
            <person name="Xie M."/>
            <person name="Chung C.Y.L."/>
            <person name="Li M.-W."/>
            <person name="Wong F.-L."/>
            <person name="Chan T.-F."/>
            <person name="Lam H.-M."/>
        </authorList>
    </citation>
    <scope>NUCLEOTIDE SEQUENCE [LARGE SCALE GENOMIC DNA]</scope>
    <source>
        <strain evidence="8">cv. W05</strain>
        <tissue evidence="7">Hypocotyl of etiolated seedlings</tissue>
    </source>
</reference>
<dbReference type="FunFam" id="3.30.40.10:FF:001412">
    <property type="entry name" value="U-box domain-containing protein 13"/>
    <property type="match status" value="1"/>
</dbReference>
<dbReference type="Gene3D" id="1.25.10.10">
    <property type="entry name" value="Leucine-rich Repeat Variant"/>
    <property type="match status" value="1"/>
</dbReference>
<comment type="catalytic activity">
    <reaction evidence="1">
        <text>S-ubiquitinyl-[E2 ubiquitin-conjugating enzyme]-L-cysteine + [acceptor protein]-L-lysine = [E2 ubiquitin-conjugating enzyme]-L-cysteine + N(6)-ubiquitinyl-[acceptor protein]-L-lysine.</text>
        <dbReference type="EC" id="2.3.2.27"/>
    </reaction>
</comment>
<proteinExistence type="predicted"/>
<dbReference type="SUPFAM" id="SSF57850">
    <property type="entry name" value="RING/U-box"/>
    <property type="match status" value="1"/>
</dbReference>
<gene>
    <name evidence="7" type="ORF">D0Y65_022652</name>
</gene>
<evidence type="ECO:0000256" key="4">
    <source>
        <dbReference type="ARBA" id="ARBA00022679"/>
    </source>
</evidence>
<evidence type="ECO:0000259" key="6">
    <source>
        <dbReference type="Pfam" id="PF04564"/>
    </source>
</evidence>
<evidence type="ECO:0000256" key="2">
    <source>
        <dbReference type="ARBA" id="ARBA00004906"/>
    </source>
</evidence>
<keyword evidence="5" id="KW-0833">Ubl conjugation pathway</keyword>
<dbReference type="Pfam" id="PF04564">
    <property type="entry name" value="U-box"/>
    <property type="match status" value="1"/>
</dbReference>
<dbReference type="AlphaFoldDB" id="A0A445JPX4"/>
<dbReference type="InterPro" id="IPR013083">
    <property type="entry name" value="Znf_RING/FYVE/PHD"/>
</dbReference>
<evidence type="ECO:0000313" key="7">
    <source>
        <dbReference type="EMBL" id="RZC00408.1"/>
    </source>
</evidence>
<comment type="pathway">
    <text evidence="2">Protein modification; protein ubiquitination.</text>
</comment>
<name>A0A445JPX4_GLYSO</name>
<dbReference type="SUPFAM" id="SSF48371">
    <property type="entry name" value="ARM repeat"/>
    <property type="match status" value="1"/>
</dbReference>
<dbReference type="PANTHER" id="PTHR23315">
    <property type="entry name" value="U BOX DOMAIN-CONTAINING"/>
    <property type="match status" value="1"/>
</dbReference>
<sequence>MESGNNIVSPTEDFSRHTHEPYAKLCPESLHIPYEFRCPISLVIMKDPVIICTGQFQVCMTPTPGGLVNSMLYPHFTAGELRLLTKKNGQNRMLIAEAGAIPCLVDLLYALDTQTRNKGQAITAGIVPKLIEMLTEPDGDMRDEALAVMAVVAAGHSEGQATIGSMNVVSTLVELVSNGPPRNKENATSVLVIL</sequence>
<evidence type="ECO:0000256" key="5">
    <source>
        <dbReference type="ARBA" id="ARBA00022786"/>
    </source>
</evidence>
<evidence type="ECO:0000256" key="3">
    <source>
        <dbReference type="ARBA" id="ARBA00012483"/>
    </source>
</evidence>
<keyword evidence="8" id="KW-1185">Reference proteome</keyword>
<comment type="caution">
    <text evidence="7">The sequence shown here is derived from an EMBL/GenBank/DDBJ whole genome shotgun (WGS) entry which is preliminary data.</text>
</comment>
<dbReference type="Gene3D" id="3.30.40.10">
    <property type="entry name" value="Zinc/RING finger domain, C3HC4 (zinc finger)"/>
    <property type="match status" value="1"/>
</dbReference>
<evidence type="ECO:0000256" key="1">
    <source>
        <dbReference type="ARBA" id="ARBA00000900"/>
    </source>
</evidence>
<feature type="domain" description="U-box" evidence="6">
    <location>
        <begin position="32"/>
        <end position="55"/>
    </location>
</feature>
<dbReference type="Proteomes" id="UP000289340">
    <property type="component" value="Chromosome 8"/>
</dbReference>
<dbReference type="GO" id="GO:0016567">
    <property type="term" value="P:protein ubiquitination"/>
    <property type="evidence" value="ECO:0007669"/>
    <property type="project" value="UniProtKB-UniPathway"/>
</dbReference>
<protein>
    <recommendedName>
        <fullName evidence="3">RING-type E3 ubiquitin transferase</fullName>
        <ecNumber evidence="3">2.3.2.27</ecNumber>
    </recommendedName>
</protein>
<dbReference type="InterPro" id="IPR011989">
    <property type="entry name" value="ARM-like"/>
</dbReference>
<dbReference type="EMBL" id="QZWG01000008">
    <property type="protein sequence ID" value="RZC00408.1"/>
    <property type="molecule type" value="Genomic_DNA"/>
</dbReference>